<evidence type="ECO:0000256" key="2">
    <source>
        <dbReference type="ARBA" id="ARBA00022679"/>
    </source>
</evidence>
<keyword evidence="5" id="KW-1185">Reference proteome</keyword>
<dbReference type="EMBL" id="QEFC01001815">
    <property type="protein sequence ID" value="KAE9455722.1"/>
    <property type="molecule type" value="Genomic_DNA"/>
</dbReference>
<reference evidence="4 5" key="1">
    <citation type="journal article" date="2019" name="Genome Biol. Evol.">
        <title>The Rhododendron genome and chromosomal organization provide insight into shared whole-genome duplications across the heath family (Ericaceae).</title>
        <authorList>
            <person name="Soza V.L."/>
            <person name="Lindsley D."/>
            <person name="Waalkes A."/>
            <person name="Ramage E."/>
            <person name="Patwardhan R.P."/>
            <person name="Burton J.N."/>
            <person name="Adey A."/>
            <person name="Kumar A."/>
            <person name="Qiu R."/>
            <person name="Shendure J."/>
            <person name="Hall B."/>
        </authorList>
    </citation>
    <scope>NUCLEOTIDE SEQUENCE [LARGE SCALE GENOMIC DNA]</scope>
    <source>
        <strain evidence="4">RSF 1966-606</strain>
    </source>
</reference>
<dbReference type="OrthoDB" id="5835829at2759"/>
<evidence type="ECO:0000256" key="1">
    <source>
        <dbReference type="ARBA" id="ARBA00009995"/>
    </source>
</evidence>
<gene>
    <name evidence="4" type="ORF">C3L33_12372</name>
</gene>
<keyword evidence="2" id="KW-0808">Transferase</keyword>
<keyword evidence="3" id="KW-0284">Flavonoid biosynthesis</keyword>
<dbReference type="AlphaFoldDB" id="A0A6A4LEA9"/>
<dbReference type="SUPFAM" id="SSF53756">
    <property type="entry name" value="UDP-Glycosyltransferase/glycogen phosphorylase"/>
    <property type="match status" value="1"/>
</dbReference>
<accession>A0A6A4LEA9</accession>
<protein>
    <submittedName>
        <fullName evidence="4">Uncharacterized protein</fullName>
    </submittedName>
</protein>
<evidence type="ECO:0000256" key="3">
    <source>
        <dbReference type="ARBA" id="ARBA00023241"/>
    </source>
</evidence>
<proteinExistence type="inferred from homology"/>
<dbReference type="GO" id="GO:0009813">
    <property type="term" value="P:flavonoid biosynthetic process"/>
    <property type="evidence" value="ECO:0007669"/>
    <property type="project" value="UniProtKB-KW"/>
</dbReference>
<comment type="caution">
    <text evidence="4">The sequence shown here is derived from an EMBL/GenBank/DDBJ whole genome shotgun (WGS) entry which is preliminary data.</text>
</comment>
<dbReference type="Gene3D" id="3.40.50.2000">
    <property type="entry name" value="Glycogen Phosphorylase B"/>
    <property type="match status" value="4"/>
</dbReference>
<dbReference type="GO" id="GO:0035251">
    <property type="term" value="F:UDP-glucosyltransferase activity"/>
    <property type="evidence" value="ECO:0007669"/>
    <property type="project" value="TreeGrafter"/>
</dbReference>
<dbReference type="PANTHER" id="PTHR48047:SF182">
    <property type="entry name" value="GLYCOSYLTRANSFERASE"/>
    <property type="match status" value="1"/>
</dbReference>
<sequence>MSPGHFIPIIDMAKLLAQNGPTVTIITTPLIAARFRHTIDRATASGLPLRLLDLTFPSAEAGLPKGCETLETVTPPDLLKKFFGAIYMLRQPFQQLLEQLEPKPTCMIVDKYIPWAAETALHENVPESEPFVLPNFPDTIVLTKSQLPGLFNPGSLDGVHVKEFRERVRVAKAEACGIVLNTFEELKHRYINEIRKVNGGKIWCIGPLSLCNKDSSDKAQRGDKASIDEIECLKWLDEQEAGSVVYACLGSISRLSSPQLIELGLGLELSKRPFVWVIRGDEKANEVYKWIEGDGFEERVKGRGLIIREQFINEKLVGVVLETGVSVGARAAVQMFEEDKSGVAVKREAVRNAVERVMGGGVEAEERRKRAREFGEMAKKAVEEGGSSNLNVKSLIQDMMEQVIGMGPTEDHQ</sequence>
<comment type="similarity">
    <text evidence="1">Belongs to the UDP-glycosyltransferase family.</text>
</comment>
<evidence type="ECO:0000313" key="5">
    <source>
        <dbReference type="Proteomes" id="UP000428333"/>
    </source>
</evidence>
<feature type="non-terminal residue" evidence="4">
    <location>
        <position position="1"/>
    </location>
</feature>
<evidence type="ECO:0000313" key="4">
    <source>
        <dbReference type="EMBL" id="KAE9455722.1"/>
    </source>
</evidence>
<dbReference type="InterPro" id="IPR002213">
    <property type="entry name" value="UDP_glucos_trans"/>
</dbReference>
<organism evidence="4 5">
    <name type="scientific">Rhododendron williamsianum</name>
    <dbReference type="NCBI Taxonomy" id="262921"/>
    <lineage>
        <taxon>Eukaryota</taxon>
        <taxon>Viridiplantae</taxon>
        <taxon>Streptophyta</taxon>
        <taxon>Embryophyta</taxon>
        <taxon>Tracheophyta</taxon>
        <taxon>Spermatophyta</taxon>
        <taxon>Magnoliopsida</taxon>
        <taxon>eudicotyledons</taxon>
        <taxon>Gunneridae</taxon>
        <taxon>Pentapetalae</taxon>
        <taxon>asterids</taxon>
        <taxon>Ericales</taxon>
        <taxon>Ericaceae</taxon>
        <taxon>Ericoideae</taxon>
        <taxon>Rhodoreae</taxon>
        <taxon>Rhododendron</taxon>
    </lineage>
</organism>
<dbReference type="PANTHER" id="PTHR48047">
    <property type="entry name" value="GLYCOSYLTRANSFERASE"/>
    <property type="match status" value="1"/>
</dbReference>
<dbReference type="CDD" id="cd03784">
    <property type="entry name" value="GT1_Gtf-like"/>
    <property type="match status" value="1"/>
</dbReference>
<dbReference type="Proteomes" id="UP000428333">
    <property type="component" value="Linkage Group LG07"/>
</dbReference>
<name>A0A6A4LEA9_9ERIC</name>